<name>A0ABN2ZDG3_9ACTN</name>
<accession>A0ABN2ZDG3</accession>
<evidence type="ECO:0000313" key="1">
    <source>
        <dbReference type="EMBL" id="GAA2140542.1"/>
    </source>
</evidence>
<dbReference type="Proteomes" id="UP001422759">
    <property type="component" value="Unassembled WGS sequence"/>
</dbReference>
<dbReference type="EMBL" id="BAAANT010000010">
    <property type="protein sequence ID" value="GAA2140542.1"/>
    <property type="molecule type" value="Genomic_DNA"/>
</dbReference>
<proteinExistence type="predicted"/>
<dbReference type="InterPro" id="IPR021373">
    <property type="entry name" value="DUF2993"/>
</dbReference>
<evidence type="ECO:0000313" key="2">
    <source>
        <dbReference type="Proteomes" id="UP001422759"/>
    </source>
</evidence>
<comment type="caution">
    <text evidence="1">The sequence shown here is derived from an EMBL/GenBank/DDBJ whole genome shotgun (WGS) entry which is preliminary data.</text>
</comment>
<reference evidence="1 2" key="1">
    <citation type="journal article" date="2019" name="Int. J. Syst. Evol. Microbiol.">
        <title>The Global Catalogue of Microorganisms (GCM) 10K type strain sequencing project: providing services to taxonomists for standard genome sequencing and annotation.</title>
        <authorList>
            <consortium name="The Broad Institute Genomics Platform"/>
            <consortium name="The Broad Institute Genome Sequencing Center for Infectious Disease"/>
            <person name="Wu L."/>
            <person name="Ma J."/>
        </authorList>
    </citation>
    <scope>NUCLEOTIDE SEQUENCE [LARGE SCALE GENOMIC DNA]</scope>
    <source>
        <strain evidence="1 2">JCM 14560</strain>
    </source>
</reference>
<dbReference type="RefSeq" id="WP_344463774.1">
    <property type="nucleotide sequence ID" value="NZ_BAAANT010000010.1"/>
</dbReference>
<organism evidence="1 2">
    <name type="scientific">Kitasatospora kazusensis</name>
    <dbReference type="NCBI Taxonomy" id="407974"/>
    <lineage>
        <taxon>Bacteria</taxon>
        <taxon>Bacillati</taxon>
        <taxon>Actinomycetota</taxon>
        <taxon>Actinomycetes</taxon>
        <taxon>Kitasatosporales</taxon>
        <taxon>Streptomycetaceae</taxon>
        <taxon>Kitasatospora</taxon>
    </lineage>
</organism>
<dbReference type="Pfam" id="PF11209">
    <property type="entry name" value="LmeA"/>
    <property type="match status" value="1"/>
</dbReference>
<protein>
    <submittedName>
        <fullName evidence="1">DUF2993 domain-containing protein</fullName>
    </submittedName>
</protein>
<sequence>MRGWLKLTIGLAVIAGLLIGADRVAVGVVQDEAADKLVSSGRLSTRPDVSIDGFPFLTQALAGRFDSVRLSGAGATVSDGRQQAALTSFSARLSGVELGDGYRSATVRSGTGSGLISYPDLAKLIQGAQRIDLSYGGPGKVKASVAGVELGQGNVHSSGNTIAADGFQLAGIGSLLGGQANAALGPRSFTLTDLPAGLSLASAAPQPDGLLLSFQGSNLKLIG</sequence>
<gene>
    <name evidence="1" type="ORF">GCM10009760_23790</name>
</gene>
<keyword evidence="2" id="KW-1185">Reference proteome</keyword>